<proteinExistence type="predicted"/>
<dbReference type="EMBL" id="JBHSDJ010000124">
    <property type="protein sequence ID" value="MFC4248507.1"/>
    <property type="molecule type" value="Genomic_DNA"/>
</dbReference>
<sequence>MTDATLEAVEDALGRATDLEDEAAVDLLCAARRDVRALENDASVDEKRRRALENRVQQRLREVSEREAYDTDVGAATKPDEENAP</sequence>
<name>A0ABD5P2I8_9EURY</name>
<feature type="region of interest" description="Disordered" evidence="1">
    <location>
        <begin position="62"/>
        <end position="85"/>
    </location>
</feature>
<gene>
    <name evidence="2" type="ORF">ACFOZ7_16480</name>
</gene>
<evidence type="ECO:0000313" key="3">
    <source>
        <dbReference type="Proteomes" id="UP001595821"/>
    </source>
</evidence>
<comment type="caution">
    <text evidence="2">The sequence shown here is derived from an EMBL/GenBank/DDBJ whole genome shotgun (WGS) entry which is preliminary data.</text>
</comment>
<organism evidence="2 3">
    <name type="scientific">Natribaculum luteum</name>
    <dbReference type="NCBI Taxonomy" id="1586232"/>
    <lineage>
        <taxon>Archaea</taxon>
        <taxon>Methanobacteriati</taxon>
        <taxon>Methanobacteriota</taxon>
        <taxon>Stenosarchaea group</taxon>
        <taxon>Halobacteria</taxon>
        <taxon>Halobacteriales</taxon>
        <taxon>Natrialbaceae</taxon>
        <taxon>Natribaculum</taxon>
    </lineage>
</organism>
<dbReference type="Proteomes" id="UP001595821">
    <property type="component" value="Unassembled WGS sequence"/>
</dbReference>
<protein>
    <submittedName>
        <fullName evidence="2">Uncharacterized protein</fullName>
    </submittedName>
</protein>
<evidence type="ECO:0000256" key="1">
    <source>
        <dbReference type="SAM" id="MobiDB-lite"/>
    </source>
</evidence>
<evidence type="ECO:0000313" key="2">
    <source>
        <dbReference type="EMBL" id="MFC4248507.1"/>
    </source>
</evidence>
<dbReference type="GeneID" id="71853189"/>
<dbReference type="AlphaFoldDB" id="A0ABD5P2I8"/>
<accession>A0ABD5P2I8</accession>
<dbReference type="RefSeq" id="WP_246972783.1">
    <property type="nucleotide sequence ID" value="NZ_CP095397.1"/>
</dbReference>
<reference evidence="2 3" key="1">
    <citation type="journal article" date="2014" name="Int. J. Syst. Evol. Microbiol.">
        <title>Complete genome sequence of Corynebacterium casei LMG S-19264T (=DSM 44701T), isolated from a smear-ripened cheese.</title>
        <authorList>
            <consortium name="US DOE Joint Genome Institute (JGI-PGF)"/>
            <person name="Walter F."/>
            <person name="Albersmeier A."/>
            <person name="Kalinowski J."/>
            <person name="Ruckert C."/>
        </authorList>
    </citation>
    <scope>NUCLEOTIDE SEQUENCE [LARGE SCALE GENOMIC DNA]</scope>
    <source>
        <strain evidence="2 3">IBRC-M 10912</strain>
    </source>
</reference>